<evidence type="ECO:0000256" key="4">
    <source>
        <dbReference type="ARBA" id="ARBA00023242"/>
    </source>
</evidence>
<dbReference type="InterPro" id="IPR044640">
    <property type="entry name" value="RU2A"/>
</dbReference>
<keyword evidence="4" id="KW-0539">Nucleus</keyword>
<evidence type="ECO:0000256" key="6">
    <source>
        <dbReference type="ARBA" id="ARBA00024238"/>
    </source>
</evidence>
<dbReference type="InterPro" id="IPR001611">
    <property type="entry name" value="Leu-rich_rpt"/>
</dbReference>
<dbReference type="PANTHER" id="PTHR10552:SF6">
    <property type="entry name" value="U2 SMALL NUCLEAR RIBONUCLEOPROTEIN A"/>
    <property type="match status" value="1"/>
</dbReference>
<dbReference type="PANTHER" id="PTHR10552">
    <property type="entry name" value="U2 SMALL NUCLEAR RIBONUCLEOPROTEIN A"/>
    <property type="match status" value="1"/>
</dbReference>
<dbReference type="PROSITE" id="PS51450">
    <property type="entry name" value="LRR"/>
    <property type="match status" value="1"/>
</dbReference>
<dbReference type="SUPFAM" id="SSF52058">
    <property type="entry name" value="L domain-like"/>
    <property type="match status" value="1"/>
</dbReference>
<gene>
    <name evidence="8" type="ORF">I316_02738</name>
</gene>
<dbReference type="Proteomes" id="UP000092666">
    <property type="component" value="Unassembled WGS sequence"/>
</dbReference>
<evidence type="ECO:0000313" key="8">
    <source>
        <dbReference type="EMBL" id="OCF35683.1"/>
    </source>
</evidence>
<sequence>MRLTPDHLNPLKERELELRGLQIPVIENLASHQGTYDTLNLTDNSITVLGNIPLSPRLTSIHLAQNQISSISPSLPPNIPNLVSLVLTNNAIASLATLVPLESLTALRHLSLRGNPVTQHEHYKEFVVWKVAKGQLHTLDFERIKDSTRESARKLLTDPETSLPNSLAHQLSIATTSSVSGVGATTFSLTNVTKATAAGGLGTKGGKGRLMTPDEKRRVVEALTRAKTAEEVRKLERMLADGLVPEGGVDNATAEAQAQDQEPAVAVVETEGEGEGDGQAGEDKEMAEAVNGS</sequence>
<dbReference type="InterPro" id="IPR032675">
    <property type="entry name" value="LRR_dom_sf"/>
</dbReference>
<dbReference type="GO" id="GO:0030620">
    <property type="term" value="F:U2 snRNA binding"/>
    <property type="evidence" value="ECO:0007669"/>
    <property type="project" value="InterPro"/>
</dbReference>
<evidence type="ECO:0000256" key="5">
    <source>
        <dbReference type="ARBA" id="ARBA00024196"/>
    </source>
</evidence>
<keyword evidence="3" id="KW-0677">Repeat</keyword>
<name>A0A1B9GXC3_9TREE</name>
<keyword evidence="8" id="KW-0687">Ribonucleoprotein</keyword>
<protein>
    <recommendedName>
        <fullName evidence="6">U2 small nuclear ribonucleoprotein A'</fullName>
    </recommendedName>
</protein>
<evidence type="ECO:0000256" key="2">
    <source>
        <dbReference type="ARBA" id="ARBA00022614"/>
    </source>
</evidence>
<dbReference type="STRING" id="1296120.A0A1B9GXC3"/>
<comment type="similarity">
    <text evidence="5">Belongs to the U2 small nuclear ribonucleoprotein A family.</text>
</comment>
<evidence type="ECO:0000256" key="1">
    <source>
        <dbReference type="ARBA" id="ARBA00004123"/>
    </source>
</evidence>
<reference evidence="8 9" key="1">
    <citation type="submission" date="2013-07" db="EMBL/GenBank/DDBJ databases">
        <title>The Genome Sequence of Cryptococcus heveanensis BCC8398.</title>
        <authorList>
            <consortium name="The Broad Institute Genome Sequencing Platform"/>
            <person name="Cuomo C."/>
            <person name="Litvintseva A."/>
            <person name="Chen Y."/>
            <person name="Heitman J."/>
            <person name="Sun S."/>
            <person name="Springer D."/>
            <person name="Dromer F."/>
            <person name="Young S.K."/>
            <person name="Zeng Q."/>
            <person name="Gargeya S."/>
            <person name="Fitzgerald M."/>
            <person name="Abouelleil A."/>
            <person name="Alvarado L."/>
            <person name="Berlin A.M."/>
            <person name="Chapman S.B."/>
            <person name="Dewar J."/>
            <person name="Goldberg J."/>
            <person name="Griggs A."/>
            <person name="Gujja S."/>
            <person name="Hansen M."/>
            <person name="Howarth C."/>
            <person name="Imamovic A."/>
            <person name="Larimer J."/>
            <person name="McCowan C."/>
            <person name="Murphy C."/>
            <person name="Pearson M."/>
            <person name="Priest M."/>
            <person name="Roberts A."/>
            <person name="Saif S."/>
            <person name="Shea T."/>
            <person name="Sykes S."/>
            <person name="Wortman J."/>
            <person name="Nusbaum C."/>
            <person name="Birren B."/>
        </authorList>
    </citation>
    <scope>NUCLEOTIDE SEQUENCE [LARGE SCALE GENOMIC DNA]</scope>
    <source>
        <strain evidence="8 9">BCC8398</strain>
    </source>
</reference>
<evidence type="ECO:0000256" key="7">
    <source>
        <dbReference type="SAM" id="MobiDB-lite"/>
    </source>
</evidence>
<dbReference type="AlphaFoldDB" id="A0A1B9GXC3"/>
<accession>A0A1B9GXC3</accession>
<reference evidence="9" key="2">
    <citation type="submission" date="2013-12" db="EMBL/GenBank/DDBJ databases">
        <title>Evolution of pathogenesis and genome organization in the Tremellales.</title>
        <authorList>
            <person name="Cuomo C."/>
            <person name="Litvintseva A."/>
            <person name="Heitman J."/>
            <person name="Chen Y."/>
            <person name="Sun S."/>
            <person name="Springer D."/>
            <person name="Dromer F."/>
            <person name="Young S."/>
            <person name="Zeng Q."/>
            <person name="Chapman S."/>
            <person name="Gujja S."/>
            <person name="Saif S."/>
            <person name="Birren B."/>
        </authorList>
    </citation>
    <scope>NUCLEOTIDE SEQUENCE [LARGE SCALE GENOMIC DNA]</scope>
    <source>
        <strain evidence="9">BCC8398</strain>
    </source>
</reference>
<feature type="region of interest" description="Disordered" evidence="7">
    <location>
        <begin position="268"/>
        <end position="293"/>
    </location>
</feature>
<keyword evidence="9" id="KW-1185">Reference proteome</keyword>
<organism evidence="8 9">
    <name type="scientific">Kwoniella heveanensis BCC8398</name>
    <dbReference type="NCBI Taxonomy" id="1296120"/>
    <lineage>
        <taxon>Eukaryota</taxon>
        <taxon>Fungi</taxon>
        <taxon>Dikarya</taxon>
        <taxon>Basidiomycota</taxon>
        <taxon>Agaricomycotina</taxon>
        <taxon>Tremellomycetes</taxon>
        <taxon>Tremellales</taxon>
        <taxon>Cryptococcaceae</taxon>
        <taxon>Kwoniella</taxon>
    </lineage>
</organism>
<keyword evidence="2" id="KW-0433">Leucine-rich repeat</keyword>
<evidence type="ECO:0000256" key="3">
    <source>
        <dbReference type="ARBA" id="ARBA00022737"/>
    </source>
</evidence>
<proteinExistence type="inferred from homology"/>
<dbReference type="Pfam" id="PF14580">
    <property type="entry name" value="LRR_9"/>
    <property type="match status" value="1"/>
</dbReference>
<dbReference type="EMBL" id="KI669498">
    <property type="protein sequence ID" value="OCF35683.1"/>
    <property type="molecule type" value="Genomic_DNA"/>
</dbReference>
<dbReference type="GO" id="GO:0000398">
    <property type="term" value="P:mRNA splicing, via spliceosome"/>
    <property type="evidence" value="ECO:0007669"/>
    <property type="project" value="InterPro"/>
</dbReference>
<dbReference type="Gene3D" id="3.80.10.10">
    <property type="entry name" value="Ribonuclease Inhibitor"/>
    <property type="match status" value="1"/>
</dbReference>
<dbReference type="GO" id="GO:0005686">
    <property type="term" value="C:U2 snRNP"/>
    <property type="evidence" value="ECO:0007669"/>
    <property type="project" value="TreeGrafter"/>
</dbReference>
<comment type="subcellular location">
    <subcellularLocation>
        <location evidence="1">Nucleus</location>
    </subcellularLocation>
</comment>
<dbReference type="OrthoDB" id="433501at2759"/>
<evidence type="ECO:0000313" key="9">
    <source>
        <dbReference type="Proteomes" id="UP000092666"/>
    </source>
</evidence>